<evidence type="ECO:0000256" key="1">
    <source>
        <dbReference type="ARBA" id="ARBA00004141"/>
    </source>
</evidence>
<keyword evidence="5 6" id="KW-0472">Membrane</keyword>
<dbReference type="OrthoDB" id="8904098at2759"/>
<keyword evidence="8" id="KW-1185">Reference proteome</keyword>
<dbReference type="GO" id="GO:0022857">
    <property type="term" value="F:transmembrane transporter activity"/>
    <property type="evidence" value="ECO:0007669"/>
    <property type="project" value="InterPro"/>
</dbReference>
<dbReference type="AlphaFoldDB" id="A0A835D025"/>
<evidence type="ECO:0000313" key="8">
    <source>
        <dbReference type="Proteomes" id="UP000655225"/>
    </source>
</evidence>
<dbReference type="EMBL" id="JABCRI010000023">
    <property type="protein sequence ID" value="KAF8378460.1"/>
    <property type="molecule type" value="Genomic_DNA"/>
</dbReference>
<dbReference type="PANTHER" id="PTHR11654">
    <property type="entry name" value="OLIGOPEPTIDE TRANSPORTER-RELATED"/>
    <property type="match status" value="1"/>
</dbReference>
<accession>A0A835D025</accession>
<dbReference type="SUPFAM" id="SSF103473">
    <property type="entry name" value="MFS general substrate transporter"/>
    <property type="match status" value="1"/>
</dbReference>
<evidence type="ECO:0000256" key="5">
    <source>
        <dbReference type="ARBA" id="ARBA00023136"/>
    </source>
</evidence>
<gene>
    <name evidence="7" type="ORF">HHK36_029800</name>
</gene>
<name>A0A835D025_TETSI</name>
<evidence type="ECO:0000256" key="2">
    <source>
        <dbReference type="ARBA" id="ARBA00005982"/>
    </source>
</evidence>
<proteinExistence type="inferred from homology"/>
<dbReference type="InterPro" id="IPR036259">
    <property type="entry name" value="MFS_trans_sf"/>
</dbReference>
<organism evidence="7 8">
    <name type="scientific">Tetracentron sinense</name>
    <name type="common">Spur-leaf</name>
    <dbReference type="NCBI Taxonomy" id="13715"/>
    <lineage>
        <taxon>Eukaryota</taxon>
        <taxon>Viridiplantae</taxon>
        <taxon>Streptophyta</taxon>
        <taxon>Embryophyta</taxon>
        <taxon>Tracheophyta</taxon>
        <taxon>Spermatophyta</taxon>
        <taxon>Magnoliopsida</taxon>
        <taxon>Trochodendrales</taxon>
        <taxon>Trochodendraceae</taxon>
        <taxon>Tetracentron</taxon>
    </lineage>
</organism>
<evidence type="ECO:0000256" key="4">
    <source>
        <dbReference type="ARBA" id="ARBA00022989"/>
    </source>
</evidence>
<feature type="transmembrane region" description="Helical" evidence="6">
    <location>
        <begin position="200"/>
        <end position="224"/>
    </location>
</feature>
<dbReference type="Gene3D" id="1.20.1250.20">
    <property type="entry name" value="MFS general substrate transporter like domains"/>
    <property type="match status" value="1"/>
</dbReference>
<feature type="transmembrane region" description="Helical" evidence="6">
    <location>
        <begin position="91"/>
        <end position="109"/>
    </location>
</feature>
<dbReference type="GO" id="GO:0016020">
    <property type="term" value="C:membrane"/>
    <property type="evidence" value="ECO:0007669"/>
    <property type="project" value="UniProtKB-SubCell"/>
</dbReference>
<reference evidence="7 8" key="1">
    <citation type="submission" date="2020-04" db="EMBL/GenBank/DDBJ databases">
        <title>Plant Genome Project.</title>
        <authorList>
            <person name="Zhang R.-G."/>
        </authorList>
    </citation>
    <scope>NUCLEOTIDE SEQUENCE [LARGE SCALE GENOMIC DNA]</scope>
    <source>
        <strain evidence="7">YNK0</strain>
        <tissue evidence="7">Leaf</tissue>
    </source>
</reference>
<protein>
    <submittedName>
        <fullName evidence="7">Uncharacterized protein</fullName>
    </submittedName>
</protein>
<comment type="similarity">
    <text evidence="2">Belongs to the major facilitator superfamily. Proton-dependent oligopeptide transporter (POT/PTR) (TC 2.A.17) family.</text>
</comment>
<evidence type="ECO:0000313" key="7">
    <source>
        <dbReference type="EMBL" id="KAF8378460.1"/>
    </source>
</evidence>
<evidence type="ECO:0000256" key="3">
    <source>
        <dbReference type="ARBA" id="ARBA00022692"/>
    </source>
</evidence>
<dbReference type="CDD" id="cd17415">
    <property type="entry name" value="MFS_NPF3"/>
    <property type="match status" value="1"/>
</dbReference>
<comment type="caution">
    <text evidence="7">The sequence shown here is derived from an EMBL/GenBank/DDBJ whole genome shotgun (WGS) entry which is preliminary data.</text>
</comment>
<sequence>MELKGSHVPRKKGGMITMPFIFANEVCEKLAVVGFGANMVSYLTQQLHMPLTKAANTLTNFGGTASLTPLLGAFMADAFAGRFWTITVGSLVYQIGMISLTLSAVLPSLRPPPCKGNQVCQVADSKQLAILYVSLLLTAIGSGGIRPCVVAFGADQFDESDPKQKTRTWKFFNWYYFSMGVSILVAVTVIVYIQDNIGWGWGLGIPTIAMFLSIITFVVAYPLYQNLDPSGSPFTRLSQVIVAAFKKRKLPKVSDPTLLYENDELDASISATGKLLHSKTLVFLDKAAIVTEEDKLKSSQKPNLWRLNTVHRVEELKSVIRMGPIWASGIILITAYAQQGTFSLQQARTMDRHLTHSFQIPPGSMSVFTIVAMLTTIPIYDRIFIPFARKFTGLDRGITFLHRMGIGLAISIFATFVAGFVEIKRKNVASAHGLTDNTHTTIPISVFWLVPQYGLHGVAEAFMSIGHLEFFYDQSPESMRSTATALFWTAISAGSYASTLLVSLVHKFSAGPGESNWLPDNNLNKGKLEYFYWLITLLQIVNLIYYLLCAKFYTLKPIELRQKKGESEEGVELVGPV</sequence>
<dbReference type="Pfam" id="PF00854">
    <property type="entry name" value="PTR2"/>
    <property type="match status" value="1"/>
</dbReference>
<feature type="transmembrane region" description="Helical" evidence="6">
    <location>
        <begin position="174"/>
        <end position="193"/>
    </location>
</feature>
<dbReference type="OMA" id="LLHTEHM"/>
<keyword evidence="3 6" id="KW-0812">Transmembrane</keyword>
<feature type="transmembrane region" description="Helical" evidence="6">
    <location>
        <begin position="358"/>
        <end position="380"/>
    </location>
</feature>
<feature type="transmembrane region" description="Helical" evidence="6">
    <location>
        <begin position="400"/>
        <end position="421"/>
    </location>
</feature>
<feature type="transmembrane region" description="Helical" evidence="6">
    <location>
        <begin position="130"/>
        <end position="154"/>
    </location>
</feature>
<dbReference type="InterPro" id="IPR000109">
    <property type="entry name" value="POT_fam"/>
</dbReference>
<evidence type="ECO:0000256" key="6">
    <source>
        <dbReference type="SAM" id="Phobius"/>
    </source>
</evidence>
<feature type="transmembrane region" description="Helical" evidence="6">
    <location>
        <begin position="485"/>
        <end position="510"/>
    </location>
</feature>
<keyword evidence="4 6" id="KW-1133">Transmembrane helix</keyword>
<feature type="transmembrane region" description="Helical" evidence="6">
    <location>
        <begin position="530"/>
        <end position="554"/>
    </location>
</feature>
<dbReference type="Proteomes" id="UP000655225">
    <property type="component" value="Unassembled WGS sequence"/>
</dbReference>
<comment type="subcellular location">
    <subcellularLocation>
        <location evidence="1">Membrane</location>
        <topology evidence="1">Multi-pass membrane protein</topology>
    </subcellularLocation>
</comment>